<dbReference type="Gramene" id="OE9A030704T8">
    <property type="protein sequence ID" value="OE9A030704C8"/>
    <property type="gene ID" value="OE9A030704"/>
</dbReference>
<evidence type="ECO:0000313" key="5">
    <source>
        <dbReference type="EMBL" id="CAA3017520.1"/>
    </source>
</evidence>
<protein>
    <submittedName>
        <fullName evidence="5">Regulatory-associated of TOR 1</fullName>
    </submittedName>
</protein>
<comment type="caution">
    <text evidence="5">The sequence shown here is derived from an EMBL/GenBank/DDBJ whole genome shotgun (WGS) entry which is preliminary data.</text>
</comment>
<sequence>MSSQQNQFDLGDLMAALRFPVSSILFNHLEGLASSGNHVNGDDMRIMSSSNSLNNSSNIRDFPESASSSYAAAAITTSSSMAYLPRTLVLCELRHDGFEEMVSSGPSNSGLIAKWWPRDRMKTVCVALVLCLNNSIDLPNIIKISPFARMECWIDPSSLIPQEALKKIGLALIQQYEMWQPRARCKLSLDPTMEEVKKLCITCRKHAKSERVLFHYNGHGVPKPTANGEIWLFNKSFMQYIPLPINELDSWLKPPAMYVFDCSAAGMIVNAFVQLQDCSILTSGPSRRDFILLAACEAHECVPQSVEFPADMFTSCLTTPIKMALTWFCPRSLLQSFDYSLIDKIPGQQTDRKTLLGELNWIFMAVTDTIAWNVLPQDLFQRLFRQDVLVASLFRNYLLAERIMRSANCSPISYPPLPSTHRHHMWDAWDMASEICLAQLPNLLEDPNAEFLPSPFFTDQLTAFEVWLDHGSEHKKPPEQLPIVLQVLLSQCHRFRALELLGRYLDMGPWAVNRALSVGIFPYVLKLLRTTTPELQQILVFIWTKILALDKSCQVDLVKDGGHAYFIRFLDSDEAYPEQQAMAAFVLAVIVDGHRSGQEACTGAGLIHVCIRHLQGSFPNELHNEPVLLQWLCLCLGKLWEDFMEAQMTALQLEAPDILAPLLLEPQPEVRAAAIFALGTLVDVEFNASRDGQDCNAYEKTRIEVRIVKSLLCVVSDGSPLVRAEVAVALSRFAFGHNKHLKSVAVANWKPQSSSVLTSLPSFMIKGSSSVHTTPSHYRSQGSIISSTVSPLLRVKNESQSVIHDDRVSASSPLAIPGILDGSPPPDDPSLDSDSGILNDCVNNGDLNHIRPRPLDNAFYLKCVLAMCTLAKDPSPRVSSLGRRVLSTIGIEQVVAKSVKSSGGSVCTGESMSTPNPHLAGLARSSSWFELNRGHFPLTFRTPPVSLSRPSYLGMRRVCSQELRPRLMNSPVLGLADPCLGSDEPSGVSETRYFPQSIIYNWSCGHFSKQLLTAADDGEEMIARREESEKIALDHILKCQLSYKKERIRVWNYEEDTLLNSFDNHDYPDKGISRLCLINELDENLLLVASKDGNIRIWKDYMSKGHQKLVTAFSSVQGNRPGAHGVNTVVDWQQQSGFLFTSGEMLSIMAWDMDKEQLVSTIPSISDCSISALSASHVHGGQFSAGYVNGYIRLFDIRTPEMLVGAARLHNQRVVEIGFQTGLEPSKIFSASQAGDIQFVDIRNLQHTFLTIDAHQGSLSAFSVHRHASLIASGSTKEVIKVFNMEGHQLGNIKSYPTFISRKIGPVSCLTFHPYQVRLAAGATDPFVSIYAE</sequence>
<dbReference type="GO" id="GO:0031931">
    <property type="term" value="C:TORC1 complex"/>
    <property type="evidence" value="ECO:0007669"/>
    <property type="project" value="InterPro"/>
</dbReference>
<comment type="similarity">
    <text evidence="1">Belongs to the WD repeat RAPTOR family.</text>
</comment>
<dbReference type="PANTHER" id="PTHR12848">
    <property type="entry name" value="REGULATORY-ASSOCIATED PROTEIN OF MTOR"/>
    <property type="match status" value="1"/>
</dbReference>
<dbReference type="GO" id="GO:0009267">
    <property type="term" value="P:cellular response to starvation"/>
    <property type="evidence" value="ECO:0007669"/>
    <property type="project" value="TreeGrafter"/>
</dbReference>
<feature type="domain" description="Raptor N-terminal CASPase-like" evidence="4">
    <location>
        <begin position="120"/>
        <end position="273"/>
    </location>
</feature>
<organism evidence="5 6">
    <name type="scientific">Olea europaea subsp. europaea</name>
    <dbReference type="NCBI Taxonomy" id="158383"/>
    <lineage>
        <taxon>Eukaryota</taxon>
        <taxon>Viridiplantae</taxon>
        <taxon>Streptophyta</taxon>
        <taxon>Embryophyta</taxon>
        <taxon>Tracheophyta</taxon>
        <taxon>Spermatophyta</taxon>
        <taxon>Magnoliopsida</taxon>
        <taxon>eudicotyledons</taxon>
        <taxon>Gunneridae</taxon>
        <taxon>Pentapetalae</taxon>
        <taxon>asterids</taxon>
        <taxon>lamiids</taxon>
        <taxon>Lamiales</taxon>
        <taxon>Oleaceae</taxon>
        <taxon>Oleeae</taxon>
        <taxon>Olea</taxon>
    </lineage>
</organism>
<dbReference type="FunFam" id="1.25.10.10:FF:000145">
    <property type="entry name" value="Regulatory-associated protein of TOR 1"/>
    <property type="match status" value="1"/>
</dbReference>
<dbReference type="PRINTS" id="PR01547">
    <property type="entry name" value="YEAST176DUF"/>
</dbReference>
<evidence type="ECO:0000256" key="1">
    <source>
        <dbReference type="ARBA" id="ARBA00009257"/>
    </source>
</evidence>
<dbReference type="EMBL" id="CACTIH010007710">
    <property type="protein sequence ID" value="CAA3017520.1"/>
    <property type="molecule type" value="Genomic_DNA"/>
</dbReference>
<keyword evidence="6" id="KW-1185">Reference proteome</keyword>
<dbReference type="GO" id="GO:0030674">
    <property type="term" value="F:protein-macromolecule adaptor activity"/>
    <property type="evidence" value="ECO:0007669"/>
    <property type="project" value="TreeGrafter"/>
</dbReference>
<dbReference type="GO" id="GO:0031929">
    <property type="term" value="P:TOR signaling"/>
    <property type="evidence" value="ECO:0007669"/>
    <property type="project" value="InterPro"/>
</dbReference>
<keyword evidence="2" id="KW-0853">WD repeat</keyword>
<dbReference type="OrthoDB" id="10262360at2759"/>
<dbReference type="Pfam" id="PF14538">
    <property type="entry name" value="Raptor_N"/>
    <property type="match status" value="1"/>
</dbReference>
<dbReference type="SUPFAM" id="SSF50978">
    <property type="entry name" value="WD40 repeat-like"/>
    <property type="match status" value="1"/>
</dbReference>
<dbReference type="GO" id="GO:0071230">
    <property type="term" value="P:cellular response to amino acid stimulus"/>
    <property type="evidence" value="ECO:0007669"/>
    <property type="project" value="TreeGrafter"/>
</dbReference>
<dbReference type="SMART" id="SM00320">
    <property type="entry name" value="WD40"/>
    <property type="match status" value="4"/>
</dbReference>
<dbReference type="InterPro" id="IPR011989">
    <property type="entry name" value="ARM-like"/>
</dbReference>
<proteinExistence type="inferred from homology"/>
<evidence type="ECO:0000256" key="3">
    <source>
        <dbReference type="ARBA" id="ARBA00022737"/>
    </source>
</evidence>
<dbReference type="SMART" id="SM01302">
    <property type="entry name" value="Raptor_N"/>
    <property type="match status" value="1"/>
</dbReference>
<dbReference type="InterPro" id="IPR016024">
    <property type="entry name" value="ARM-type_fold"/>
</dbReference>
<dbReference type="InterPro" id="IPR036322">
    <property type="entry name" value="WD40_repeat_dom_sf"/>
</dbReference>
<dbReference type="GO" id="GO:0030307">
    <property type="term" value="P:positive regulation of cell growth"/>
    <property type="evidence" value="ECO:0007669"/>
    <property type="project" value="TreeGrafter"/>
</dbReference>
<dbReference type="GO" id="GO:0005737">
    <property type="term" value="C:cytoplasm"/>
    <property type="evidence" value="ECO:0007669"/>
    <property type="project" value="TreeGrafter"/>
</dbReference>
<dbReference type="Gene3D" id="2.130.10.10">
    <property type="entry name" value="YVTN repeat-like/Quinoprotein amine dehydrogenase"/>
    <property type="match status" value="1"/>
</dbReference>
<dbReference type="Gene3D" id="1.25.10.10">
    <property type="entry name" value="Leucine-rich Repeat Variant"/>
    <property type="match status" value="1"/>
</dbReference>
<dbReference type="InterPro" id="IPR001680">
    <property type="entry name" value="WD40_rpt"/>
</dbReference>
<keyword evidence="3" id="KW-0677">Repeat</keyword>
<dbReference type="Proteomes" id="UP000594638">
    <property type="component" value="Unassembled WGS sequence"/>
</dbReference>
<reference evidence="5 6" key="1">
    <citation type="submission" date="2019-12" db="EMBL/GenBank/DDBJ databases">
        <authorList>
            <person name="Alioto T."/>
            <person name="Alioto T."/>
            <person name="Gomez Garrido J."/>
        </authorList>
    </citation>
    <scope>NUCLEOTIDE SEQUENCE [LARGE SCALE GENOMIC DNA]</scope>
</reference>
<dbReference type="InterPro" id="IPR029347">
    <property type="entry name" value="Raptor_N"/>
</dbReference>
<accession>A0A8S0UH64</accession>
<dbReference type="InterPro" id="IPR015943">
    <property type="entry name" value="WD40/YVTN_repeat-like_dom_sf"/>
</dbReference>
<evidence type="ECO:0000313" key="6">
    <source>
        <dbReference type="Proteomes" id="UP000594638"/>
    </source>
</evidence>
<dbReference type="PANTHER" id="PTHR12848:SF16">
    <property type="entry name" value="REGULATORY-ASSOCIATED PROTEIN OF MTOR"/>
    <property type="match status" value="1"/>
</dbReference>
<name>A0A8S0UH64_OLEEU</name>
<evidence type="ECO:0000259" key="4">
    <source>
        <dbReference type="SMART" id="SM01302"/>
    </source>
</evidence>
<evidence type="ECO:0000256" key="2">
    <source>
        <dbReference type="ARBA" id="ARBA00022574"/>
    </source>
</evidence>
<dbReference type="Pfam" id="PF00400">
    <property type="entry name" value="WD40"/>
    <property type="match status" value="1"/>
</dbReference>
<gene>
    <name evidence="5" type="ORF">OLEA9_A030704</name>
</gene>
<dbReference type="GO" id="GO:0010506">
    <property type="term" value="P:regulation of autophagy"/>
    <property type="evidence" value="ECO:0007669"/>
    <property type="project" value="TreeGrafter"/>
</dbReference>
<dbReference type="InterPro" id="IPR004083">
    <property type="entry name" value="Raptor"/>
</dbReference>
<dbReference type="SUPFAM" id="SSF48371">
    <property type="entry name" value="ARM repeat"/>
    <property type="match status" value="1"/>
</dbReference>